<dbReference type="AlphaFoldDB" id="A0A843UYU6"/>
<evidence type="ECO:0008006" key="6">
    <source>
        <dbReference type="Google" id="ProtNLM"/>
    </source>
</evidence>
<dbReference type="Proteomes" id="UP000652761">
    <property type="component" value="Unassembled WGS sequence"/>
</dbReference>
<feature type="region of interest" description="Disordered" evidence="3">
    <location>
        <begin position="165"/>
        <end position="205"/>
    </location>
</feature>
<comment type="caution">
    <text evidence="4">The sequence shown here is derived from an EMBL/GenBank/DDBJ whole genome shotgun (WGS) entry which is preliminary data.</text>
</comment>
<proteinExistence type="predicted"/>
<dbReference type="PANTHER" id="PTHR22870">
    <property type="entry name" value="REGULATOR OF CHROMOSOME CONDENSATION"/>
    <property type="match status" value="1"/>
</dbReference>
<evidence type="ECO:0000313" key="5">
    <source>
        <dbReference type="Proteomes" id="UP000652761"/>
    </source>
</evidence>
<dbReference type="Pfam" id="PF13540">
    <property type="entry name" value="RCC1_2"/>
    <property type="match status" value="2"/>
</dbReference>
<feature type="repeat" description="RCC1" evidence="2">
    <location>
        <begin position="239"/>
        <end position="318"/>
    </location>
</feature>
<evidence type="ECO:0000313" key="4">
    <source>
        <dbReference type="EMBL" id="MQL86764.1"/>
    </source>
</evidence>
<evidence type="ECO:0000256" key="1">
    <source>
        <dbReference type="ARBA" id="ARBA00022737"/>
    </source>
</evidence>
<dbReference type="SUPFAM" id="SSF50985">
    <property type="entry name" value="RCC1/BLIP-II"/>
    <property type="match status" value="1"/>
</dbReference>
<dbReference type="Gene3D" id="2.130.10.30">
    <property type="entry name" value="Regulator of chromosome condensation 1/beta-lactamase-inhibitor protein II"/>
    <property type="match status" value="2"/>
</dbReference>
<dbReference type="PANTHER" id="PTHR22870:SF382">
    <property type="entry name" value="REGULATOR OF CHROMOSOME CONDENSATION (RCC1) FAMILY PROTEIN"/>
    <property type="match status" value="1"/>
</dbReference>
<organism evidence="4 5">
    <name type="scientific">Colocasia esculenta</name>
    <name type="common">Wild taro</name>
    <name type="synonym">Arum esculentum</name>
    <dbReference type="NCBI Taxonomy" id="4460"/>
    <lineage>
        <taxon>Eukaryota</taxon>
        <taxon>Viridiplantae</taxon>
        <taxon>Streptophyta</taxon>
        <taxon>Embryophyta</taxon>
        <taxon>Tracheophyta</taxon>
        <taxon>Spermatophyta</taxon>
        <taxon>Magnoliopsida</taxon>
        <taxon>Liliopsida</taxon>
        <taxon>Araceae</taxon>
        <taxon>Aroideae</taxon>
        <taxon>Colocasieae</taxon>
        <taxon>Colocasia</taxon>
    </lineage>
</organism>
<dbReference type="InterPro" id="IPR051210">
    <property type="entry name" value="Ub_ligase/GEF_domain"/>
</dbReference>
<dbReference type="EMBL" id="NMUH01000925">
    <property type="protein sequence ID" value="MQL86764.1"/>
    <property type="molecule type" value="Genomic_DNA"/>
</dbReference>
<gene>
    <name evidence="4" type="ORF">Taro_019308</name>
</gene>
<evidence type="ECO:0000256" key="2">
    <source>
        <dbReference type="PROSITE-ProRule" id="PRU00235"/>
    </source>
</evidence>
<protein>
    <recommendedName>
        <fullName evidence="6">Ultraviolet-B receptor UVR8</fullName>
    </recommendedName>
</protein>
<dbReference type="OrthoDB" id="5370059at2759"/>
<evidence type="ECO:0000256" key="3">
    <source>
        <dbReference type="SAM" id="MobiDB-lite"/>
    </source>
</evidence>
<dbReference type="InterPro" id="IPR009091">
    <property type="entry name" value="RCC1/BLIP-II"/>
</dbReference>
<keyword evidence="5" id="KW-1185">Reference proteome</keyword>
<dbReference type="PROSITE" id="PS50012">
    <property type="entry name" value="RCC1_3"/>
    <property type="match status" value="2"/>
</dbReference>
<sequence length="526" mass="55366">MNGGGGGEGGLEAMEEEMEEAKERIALMWGYLPGASPQRSPLLSPVPVAMPRQSTAGDAWKDVCGGGCGFAMAISESGKLMTWGSTDDLGQSYLTSGKHEETPEAFPLPTETAIVKAAAGWAHCAAVTAYGEVYTWGWKECVPSGKATGDQSAGGLRLLEKDAPERQSSLLTDQVSPRSKSGEESTKRRRLSSSKQGSECSSGDENLSALPCLVTLGPGVRIMTVAAGGRHTLALSDTGQVWGWGYGGEGQLGLGSRIRMVSSPHPVPCIESVTYSKDKSQATTGGSISFEGQAYKAVGSMVKAIACGGRHSAVVTDTGALLTFGWGLYGQVGFSDLRRPVSNNARRLAAGTRRPTSGVRLSAPGIWRPTTPGCRQLVAGNARRPATSVRLPTSGARRSVPGVRRPLLGVRRLCARHPTSSTRHLVPNARCTRRSGGAVNDPEGIDAEDPIVGVDNAAELVAALVVPDGEHGVSGWRLMGKLAIMFSIASTETYELRKLAKALELMMCSMVHTPSTQCLRSSASWK</sequence>
<dbReference type="InterPro" id="IPR000408">
    <property type="entry name" value="Reg_chr_condens"/>
</dbReference>
<accession>A0A843UYU6</accession>
<dbReference type="PROSITE" id="PS00626">
    <property type="entry name" value="RCC1_2"/>
    <property type="match status" value="2"/>
</dbReference>
<feature type="compositionally biased region" description="Polar residues" evidence="3">
    <location>
        <begin position="166"/>
        <end position="179"/>
    </location>
</feature>
<feature type="repeat" description="RCC1" evidence="2">
    <location>
        <begin position="78"/>
        <end position="130"/>
    </location>
</feature>
<dbReference type="PRINTS" id="PR00633">
    <property type="entry name" value="RCCNDNSATION"/>
</dbReference>
<name>A0A843UYU6_COLES</name>
<keyword evidence="1" id="KW-0677">Repeat</keyword>
<reference evidence="4" key="1">
    <citation type="submission" date="2017-07" db="EMBL/GenBank/DDBJ databases">
        <title>Taro Niue Genome Assembly and Annotation.</title>
        <authorList>
            <person name="Atibalentja N."/>
            <person name="Keating K."/>
            <person name="Fields C.J."/>
        </authorList>
    </citation>
    <scope>NUCLEOTIDE SEQUENCE</scope>
    <source>
        <strain evidence="4">Niue_2</strain>
        <tissue evidence="4">Leaf</tissue>
    </source>
</reference>